<evidence type="ECO:0000313" key="2">
    <source>
        <dbReference type="EMBL" id="UXZ05355.1"/>
    </source>
</evidence>
<sequence>MNTTIKAVLCGALVIYSGNALAESSNSTAAAKIAVVKKVMANVHNDNLIKYASRSLRSVMTLNYKLENQLQEAICIDGHIAGTDFSVSHIRKTAKYKALSNGDIAVSFKGYPSSSTQTVYFTLIQENGRYVIDDYYQAEWDSTFKQELQSCLAEF</sequence>
<proteinExistence type="predicted"/>
<evidence type="ECO:0008006" key="4">
    <source>
        <dbReference type="Google" id="ProtNLM"/>
    </source>
</evidence>
<feature type="signal peptide" evidence="1">
    <location>
        <begin position="1"/>
        <end position="22"/>
    </location>
</feature>
<keyword evidence="1" id="KW-0732">Signal</keyword>
<name>A0ABY6F5I9_9GAMM</name>
<reference evidence="2" key="1">
    <citation type="submission" date="2021-12" db="EMBL/GenBank/DDBJ databases">
        <title>taxonomy of Moraxella sp. ZY201224.</title>
        <authorList>
            <person name="Li F."/>
        </authorList>
    </citation>
    <scope>NUCLEOTIDE SEQUENCE</scope>
    <source>
        <strain evidence="2">ZY201224</strain>
    </source>
</reference>
<dbReference type="EMBL" id="CP089977">
    <property type="protein sequence ID" value="UXZ05355.1"/>
    <property type="molecule type" value="Genomic_DNA"/>
</dbReference>
<evidence type="ECO:0000256" key="1">
    <source>
        <dbReference type="SAM" id="SignalP"/>
    </source>
</evidence>
<evidence type="ECO:0000313" key="3">
    <source>
        <dbReference type="Proteomes" id="UP001063782"/>
    </source>
</evidence>
<protein>
    <recommendedName>
        <fullName evidence="4">DUF3828 domain-containing protein</fullName>
    </recommendedName>
</protein>
<keyword evidence="3" id="KW-1185">Reference proteome</keyword>
<accession>A0ABY6F5I9</accession>
<dbReference type="Gene3D" id="3.10.450.50">
    <property type="match status" value="1"/>
</dbReference>
<dbReference type="Proteomes" id="UP001063782">
    <property type="component" value="Chromosome"/>
</dbReference>
<organism evidence="2 3">
    <name type="scientific">Moraxella nasicaprae</name>
    <dbReference type="NCBI Taxonomy" id="2904122"/>
    <lineage>
        <taxon>Bacteria</taxon>
        <taxon>Pseudomonadati</taxon>
        <taxon>Pseudomonadota</taxon>
        <taxon>Gammaproteobacteria</taxon>
        <taxon>Moraxellales</taxon>
        <taxon>Moraxellaceae</taxon>
        <taxon>Moraxella</taxon>
    </lineage>
</organism>
<gene>
    <name evidence="2" type="ORF">LU297_02595</name>
</gene>
<feature type="chain" id="PRO_5045858250" description="DUF3828 domain-containing protein" evidence="1">
    <location>
        <begin position="23"/>
        <end position="155"/>
    </location>
</feature>
<dbReference type="RefSeq" id="WP_263076856.1">
    <property type="nucleotide sequence ID" value="NZ_CP089977.1"/>
</dbReference>